<dbReference type="NCBIfam" id="TIGR02517">
    <property type="entry name" value="type_II_gspD"/>
    <property type="match status" value="1"/>
</dbReference>
<dbReference type="PANTHER" id="PTHR30332">
    <property type="entry name" value="PROBABLE GENERAL SECRETION PATHWAY PROTEIN D"/>
    <property type="match status" value="1"/>
</dbReference>
<dbReference type="PRINTS" id="PR01032">
    <property type="entry name" value="PHAGEIV"/>
</dbReference>
<feature type="signal peptide" evidence="10">
    <location>
        <begin position="1"/>
        <end position="22"/>
    </location>
</feature>
<keyword evidence="7" id="KW-0472">Membrane</keyword>
<dbReference type="AlphaFoldDB" id="A0A1I4AC53"/>
<sequence>MPSLRRALLPSLLLVLAALAPAAGQTLPRTGLTGPEVAMDLSAKPIRGGAVRPAADAVTQPARGVGRSRYFRPDDVDGTAGTGLGGLPEQAEAIEIGGGPAQDAVNGGGFRLNFERAEIKDVVHAILSDTLGLNYTMGADVSGQITISSPRPLSRNELLASLESVLAGQGFSMSKAGTGYRIVPSAAGLGTVNLGAGGPGYGVSVVPLRYVSAATMSKLVSGFVADADGLRFDATRNTMIVKGPGPKRQEAVSAILAFDADWMRGQTVSLFELKRARPEAVVAELTQLFDTGENGSGQGLIQFKPIGRLRAVLATSKNAGLLRRAEGFVRELDGTAEAAEETVFVYKARYRNAVELARVVNGLFGGGGGSGLTSGLGAGLPGSGLGGARSGLSNQAGSGLGGSDSGLGGGIGGGMSSGGMSSGGSGLGGTGVGSGSGGGLNQSGGSGADLLKARFASAFGDPTGQGGGSGVDGAMMGGGSLDLTQRSGTKRVSISADPAQNAVVTYTDGETYRKIHAALQRLDATPVQVAINVTIAEVRLTDQLKYGVQYFLDSTRLGLGNNKGSIGLLSAAAAASNGTMNVLTPPGAGFNFLSGRYGGPDIVINALDGFTDVKILSSPSLVVLENQPATLQVGDSVPITTTQATSVTVPGAPLVNQVEMRDTGIILNVIPRIGQNGAVTMQVEQEISAVVDTVKTLTPTISKRRVASMISVPNGQTVLLAGLIQERNKRGRDGIPFLSRLANVGELFSSTDNAADRTELVVFIRPVVVRSGRDAQRVAEDYRGQLYDAAARRGGRVPAAARPAVVKP</sequence>
<proteinExistence type="inferred from homology"/>
<evidence type="ECO:0000256" key="7">
    <source>
        <dbReference type="ARBA" id="ARBA00023136"/>
    </source>
</evidence>
<evidence type="ECO:0000256" key="2">
    <source>
        <dbReference type="ARBA" id="ARBA00006980"/>
    </source>
</evidence>
<evidence type="ECO:0000256" key="5">
    <source>
        <dbReference type="ARBA" id="ARBA00022692"/>
    </source>
</evidence>
<keyword evidence="3" id="KW-0813">Transport</keyword>
<dbReference type="InterPro" id="IPR001775">
    <property type="entry name" value="GspD/PilQ"/>
</dbReference>
<evidence type="ECO:0000313" key="13">
    <source>
        <dbReference type="EMBL" id="SFK54012.1"/>
    </source>
</evidence>
<dbReference type="RefSeq" id="WP_091942316.1">
    <property type="nucleotide sequence ID" value="NZ_FOSV01000002.1"/>
</dbReference>
<feature type="domain" description="GspD-like N0" evidence="12">
    <location>
        <begin position="112"/>
        <end position="180"/>
    </location>
</feature>
<reference evidence="14" key="1">
    <citation type="submission" date="2016-10" db="EMBL/GenBank/DDBJ databases">
        <authorList>
            <person name="Varghese N."/>
            <person name="Submissions S."/>
        </authorList>
    </citation>
    <scope>NUCLEOTIDE SEQUENCE [LARGE SCALE GENOMIC DNA]</scope>
    <source>
        <strain evidence="14">CGMCC 1.6474</strain>
    </source>
</reference>
<feature type="chain" id="PRO_5011693409" evidence="10">
    <location>
        <begin position="23"/>
        <end position="808"/>
    </location>
</feature>
<dbReference type="InterPro" id="IPR038591">
    <property type="entry name" value="NolW-like_sf"/>
</dbReference>
<dbReference type="PANTHER" id="PTHR30332:SF25">
    <property type="entry name" value="SECRETIN XPSD"/>
    <property type="match status" value="1"/>
</dbReference>
<evidence type="ECO:0000256" key="9">
    <source>
        <dbReference type="SAM" id="MobiDB-lite"/>
    </source>
</evidence>
<dbReference type="EMBL" id="FOSV01000002">
    <property type="protein sequence ID" value="SFK54012.1"/>
    <property type="molecule type" value="Genomic_DNA"/>
</dbReference>
<keyword evidence="6" id="KW-0653">Protein transport</keyword>
<name>A0A1I4AC53_9HYPH</name>
<evidence type="ECO:0000259" key="11">
    <source>
        <dbReference type="Pfam" id="PF00263"/>
    </source>
</evidence>
<evidence type="ECO:0000256" key="1">
    <source>
        <dbReference type="ARBA" id="ARBA00004442"/>
    </source>
</evidence>
<dbReference type="GO" id="GO:0015627">
    <property type="term" value="C:type II protein secretion system complex"/>
    <property type="evidence" value="ECO:0007669"/>
    <property type="project" value="InterPro"/>
</dbReference>
<dbReference type="STRING" id="414703.SAMN04488125_102336"/>
<dbReference type="OrthoDB" id="9775455at2"/>
<dbReference type="Proteomes" id="UP000198804">
    <property type="component" value="Unassembled WGS sequence"/>
</dbReference>
<feature type="region of interest" description="Disordered" evidence="9">
    <location>
        <begin position="462"/>
        <end position="482"/>
    </location>
</feature>
<evidence type="ECO:0000313" key="14">
    <source>
        <dbReference type="Proteomes" id="UP000198804"/>
    </source>
</evidence>
<keyword evidence="10" id="KW-0732">Signal</keyword>
<dbReference type="GO" id="GO:0015628">
    <property type="term" value="P:protein secretion by the type II secretion system"/>
    <property type="evidence" value="ECO:0007669"/>
    <property type="project" value="InterPro"/>
</dbReference>
<evidence type="ECO:0000256" key="6">
    <source>
        <dbReference type="ARBA" id="ARBA00022927"/>
    </source>
</evidence>
<evidence type="ECO:0000256" key="8">
    <source>
        <dbReference type="ARBA" id="ARBA00023237"/>
    </source>
</evidence>
<gene>
    <name evidence="13" type="ORF">SAMN04488125_102336</name>
</gene>
<evidence type="ECO:0000256" key="10">
    <source>
        <dbReference type="SAM" id="SignalP"/>
    </source>
</evidence>
<evidence type="ECO:0000259" key="12">
    <source>
        <dbReference type="Pfam" id="PF21305"/>
    </source>
</evidence>
<dbReference type="InterPro" id="IPR004846">
    <property type="entry name" value="T2SS/T3SS_dom"/>
</dbReference>
<dbReference type="GO" id="GO:0009279">
    <property type="term" value="C:cell outer membrane"/>
    <property type="evidence" value="ECO:0007669"/>
    <property type="project" value="UniProtKB-SubCell"/>
</dbReference>
<organism evidence="13 14">
    <name type="scientific">Methylorubrum salsuginis</name>
    <dbReference type="NCBI Taxonomy" id="414703"/>
    <lineage>
        <taxon>Bacteria</taxon>
        <taxon>Pseudomonadati</taxon>
        <taxon>Pseudomonadota</taxon>
        <taxon>Alphaproteobacteria</taxon>
        <taxon>Hyphomicrobiales</taxon>
        <taxon>Methylobacteriaceae</taxon>
        <taxon>Methylorubrum</taxon>
    </lineage>
</organism>
<evidence type="ECO:0000256" key="4">
    <source>
        <dbReference type="ARBA" id="ARBA00022452"/>
    </source>
</evidence>
<dbReference type="Pfam" id="PF00263">
    <property type="entry name" value="Secretin"/>
    <property type="match status" value="1"/>
</dbReference>
<dbReference type="Gene3D" id="3.30.1370.120">
    <property type="match status" value="1"/>
</dbReference>
<feature type="domain" description="Type II/III secretion system secretin-like" evidence="11">
    <location>
        <begin position="607"/>
        <end position="770"/>
    </location>
</feature>
<dbReference type="Pfam" id="PF21305">
    <property type="entry name" value="type_II_gspD_N0"/>
    <property type="match status" value="1"/>
</dbReference>
<keyword evidence="5" id="KW-0812">Transmembrane</keyword>
<dbReference type="InterPro" id="IPR049371">
    <property type="entry name" value="GspD-like_N0"/>
</dbReference>
<feature type="region of interest" description="Disordered" evidence="9">
    <location>
        <begin position="396"/>
        <end position="443"/>
    </location>
</feature>
<accession>A0A1I4AC53</accession>
<comment type="subcellular location">
    <subcellularLocation>
        <location evidence="1">Cell outer membrane</location>
    </subcellularLocation>
</comment>
<dbReference type="InterPro" id="IPR013356">
    <property type="entry name" value="T2SS_GspD"/>
</dbReference>
<comment type="similarity">
    <text evidence="2">Belongs to the bacterial secretin family. GSP D subfamily.</text>
</comment>
<keyword evidence="4" id="KW-1134">Transmembrane beta strand</keyword>
<keyword evidence="8" id="KW-0998">Cell outer membrane</keyword>
<feature type="compositionally biased region" description="Gly residues" evidence="9">
    <location>
        <begin position="463"/>
        <end position="480"/>
    </location>
</feature>
<keyword evidence="14" id="KW-1185">Reference proteome</keyword>
<evidence type="ECO:0000256" key="3">
    <source>
        <dbReference type="ARBA" id="ARBA00022448"/>
    </source>
</evidence>
<feature type="compositionally biased region" description="Gly residues" evidence="9">
    <location>
        <begin position="398"/>
        <end position="443"/>
    </location>
</feature>
<dbReference type="PRINTS" id="PR00811">
    <property type="entry name" value="BCTERIALGSPD"/>
</dbReference>
<protein>
    <submittedName>
        <fullName evidence="13">General secretion pathway protein D</fullName>
    </submittedName>
</protein>
<dbReference type="InterPro" id="IPR050810">
    <property type="entry name" value="Bact_Secretion_Sys_Channel"/>
</dbReference>